<evidence type="ECO:0008006" key="5">
    <source>
        <dbReference type="Google" id="ProtNLM"/>
    </source>
</evidence>
<feature type="signal peptide" evidence="2">
    <location>
        <begin position="1"/>
        <end position="33"/>
    </location>
</feature>
<dbReference type="RefSeq" id="WP_142943020.1">
    <property type="nucleotide sequence ID" value="NZ_VIKR01000004.1"/>
</dbReference>
<accession>A0A545T6N7</accession>
<dbReference type="AlphaFoldDB" id="A0A545T6N7"/>
<evidence type="ECO:0000313" key="4">
    <source>
        <dbReference type="Proteomes" id="UP000317839"/>
    </source>
</evidence>
<keyword evidence="4" id="KW-1185">Reference proteome</keyword>
<keyword evidence="1" id="KW-0175">Coiled coil</keyword>
<keyword evidence="2" id="KW-0732">Signal</keyword>
<feature type="coiled-coil region" evidence="1">
    <location>
        <begin position="139"/>
        <end position="232"/>
    </location>
</feature>
<dbReference type="SUPFAM" id="SSF52540">
    <property type="entry name" value="P-loop containing nucleoside triphosphate hydrolases"/>
    <property type="match status" value="1"/>
</dbReference>
<dbReference type="OrthoDB" id="7061952at2"/>
<dbReference type="Proteomes" id="UP000317839">
    <property type="component" value="Unassembled WGS sequence"/>
</dbReference>
<evidence type="ECO:0000256" key="1">
    <source>
        <dbReference type="SAM" id="Coils"/>
    </source>
</evidence>
<feature type="chain" id="PRO_5022181932" description="DUF3450 domain-containing protein" evidence="2">
    <location>
        <begin position="34"/>
        <end position="301"/>
    </location>
</feature>
<dbReference type="InterPro" id="IPR027417">
    <property type="entry name" value="P-loop_NTPase"/>
</dbReference>
<organism evidence="3 4">
    <name type="scientific">Aliikangiella marina</name>
    <dbReference type="NCBI Taxonomy" id="1712262"/>
    <lineage>
        <taxon>Bacteria</taxon>
        <taxon>Pseudomonadati</taxon>
        <taxon>Pseudomonadota</taxon>
        <taxon>Gammaproteobacteria</taxon>
        <taxon>Oceanospirillales</taxon>
        <taxon>Pleioneaceae</taxon>
        <taxon>Aliikangiella</taxon>
    </lineage>
</organism>
<comment type="caution">
    <text evidence="3">The sequence shown here is derived from an EMBL/GenBank/DDBJ whole genome shotgun (WGS) entry which is preliminary data.</text>
</comment>
<evidence type="ECO:0000256" key="2">
    <source>
        <dbReference type="SAM" id="SignalP"/>
    </source>
</evidence>
<name>A0A545T6N7_9GAMM</name>
<reference evidence="3 4" key="1">
    <citation type="submission" date="2019-06" db="EMBL/GenBank/DDBJ databases">
        <title>Draft genome of Aliikangiella marina GYP-15.</title>
        <authorList>
            <person name="Wang G."/>
        </authorList>
    </citation>
    <scope>NUCLEOTIDE SEQUENCE [LARGE SCALE GENOMIC DNA]</scope>
    <source>
        <strain evidence="3 4">GYP-15</strain>
    </source>
</reference>
<protein>
    <recommendedName>
        <fullName evidence="5">DUF3450 domain-containing protein</fullName>
    </recommendedName>
</protein>
<dbReference type="EMBL" id="VIKR01000004">
    <property type="protein sequence ID" value="TQV72887.1"/>
    <property type="molecule type" value="Genomic_DNA"/>
</dbReference>
<proteinExistence type="predicted"/>
<evidence type="ECO:0000313" key="3">
    <source>
        <dbReference type="EMBL" id="TQV72887.1"/>
    </source>
</evidence>
<gene>
    <name evidence="3" type="ORF">FLL45_15590</name>
</gene>
<sequence length="301" mass="34593">MKTHAVIKKSLKTTFVASLGAIAMLGTASVVQASDDYNRAQKELRIMSKIFETSLEDISTQNVRFPGSKKVQATYLAKQGMVFTFNFGRNAFGQSDWGAFGEGIGQMVGVIASEVGNALAEVPMPPEAPSVVEPVPDLSVDYEEYFEAYEKRMQALEEMRERHREQRSEVRELQREIRNLERKSVREEKRSKELEQVKRELEQKVEVLNDKMDEYKKSMAEYRKKRDQKYIESTQLKSDAIISTLCDYGATMRSLKSDEHITLIFSDYQDKKDLIYVFDSSDIKRCDDAKQLAREAISYQL</sequence>